<organism evidence="1 2">
    <name type="scientific">Methylobacterium gnaphalii</name>
    <dbReference type="NCBI Taxonomy" id="1010610"/>
    <lineage>
        <taxon>Bacteria</taxon>
        <taxon>Pseudomonadati</taxon>
        <taxon>Pseudomonadota</taxon>
        <taxon>Alphaproteobacteria</taxon>
        <taxon>Hyphomicrobiales</taxon>
        <taxon>Methylobacteriaceae</taxon>
        <taxon>Methylobacterium</taxon>
    </lineage>
</organism>
<keyword evidence="2" id="KW-1185">Reference proteome</keyword>
<dbReference type="Proteomes" id="UP000321750">
    <property type="component" value="Unassembled WGS sequence"/>
</dbReference>
<gene>
    <name evidence="1" type="ORF">MGN01_36670</name>
</gene>
<name>A0A512JPG4_9HYPH</name>
<dbReference type="RefSeq" id="WP_147048233.1">
    <property type="nucleotide sequence ID" value="NZ_BJZV01000023.1"/>
</dbReference>
<reference evidence="1 2" key="1">
    <citation type="submission" date="2019-07" db="EMBL/GenBank/DDBJ databases">
        <title>Whole genome shotgun sequence of Methylobacterium gnaphalii NBRC 107716.</title>
        <authorList>
            <person name="Hosoyama A."/>
            <person name="Uohara A."/>
            <person name="Ohji S."/>
            <person name="Ichikawa N."/>
        </authorList>
    </citation>
    <scope>NUCLEOTIDE SEQUENCE [LARGE SCALE GENOMIC DNA]</scope>
    <source>
        <strain evidence="1 2">NBRC 107716</strain>
    </source>
</reference>
<protein>
    <submittedName>
        <fullName evidence="1">Uncharacterized protein</fullName>
    </submittedName>
</protein>
<proteinExistence type="predicted"/>
<dbReference type="AlphaFoldDB" id="A0A512JPG4"/>
<accession>A0A512JPG4</accession>
<dbReference type="EMBL" id="BJZV01000023">
    <property type="protein sequence ID" value="GEP11822.1"/>
    <property type="molecule type" value="Genomic_DNA"/>
</dbReference>
<evidence type="ECO:0000313" key="2">
    <source>
        <dbReference type="Proteomes" id="UP000321750"/>
    </source>
</evidence>
<evidence type="ECO:0000313" key="1">
    <source>
        <dbReference type="EMBL" id="GEP11822.1"/>
    </source>
</evidence>
<dbReference type="OrthoDB" id="8008377at2"/>
<sequence>MSTLADAMNDATAAENAAVDALNAAAALLQNKAALAEGAIQSFLYRAAQVFWYIDFNTGVDDANHGKTIGAPCKTIDYAISQADLSVINWFLCFTDQTITKGWAAGSGIFVVGALRSPGVFNSPWTYTQRRLSFAAESVDSPYVGGGRQPGYLNLLGSFAIFQSLEVRLPATPDVLDNKTVLRGYGASVSFLNCTVTIEDASKGVSMFESGYGLQSYVGFTNTTLGTGAAGHIFKGIAAGANPNSSVDYRSNLTSA</sequence>
<comment type="caution">
    <text evidence="1">The sequence shown here is derived from an EMBL/GenBank/DDBJ whole genome shotgun (WGS) entry which is preliminary data.</text>
</comment>